<dbReference type="GO" id="GO:0008381">
    <property type="term" value="F:mechanosensitive monoatomic ion channel activity"/>
    <property type="evidence" value="ECO:0007669"/>
    <property type="project" value="InterPro"/>
</dbReference>
<dbReference type="FunFam" id="2.30.30.60:FF:000001">
    <property type="entry name" value="MscS Mechanosensitive ion channel"/>
    <property type="match status" value="1"/>
</dbReference>
<dbReference type="Gene3D" id="2.30.30.60">
    <property type="match status" value="1"/>
</dbReference>
<dbReference type="InterPro" id="IPR049278">
    <property type="entry name" value="MS_channel_C"/>
</dbReference>
<reference evidence="12" key="1">
    <citation type="submission" date="2020-02" db="EMBL/GenBank/DDBJ databases">
        <authorList>
            <person name="Meier V. D."/>
        </authorList>
    </citation>
    <scope>NUCLEOTIDE SEQUENCE</scope>
    <source>
        <strain evidence="12">AVDCRST_MAG89</strain>
    </source>
</reference>
<comment type="subcellular location">
    <subcellularLocation>
        <location evidence="1">Cell membrane</location>
        <topology evidence="1">Multi-pass membrane protein</topology>
    </subcellularLocation>
</comment>
<dbReference type="EMBL" id="CADCTV010000980">
    <property type="protein sequence ID" value="CAA9371914.1"/>
    <property type="molecule type" value="Genomic_DNA"/>
</dbReference>
<gene>
    <name evidence="12" type="ORF">AVDCRST_MAG89-4668</name>
</gene>
<keyword evidence="4 8" id="KW-0812">Transmembrane</keyword>
<dbReference type="InterPro" id="IPR006685">
    <property type="entry name" value="MscS_channel_2nd"/>
</dbReference>
<dbReference type="InterPro" id="IPR011066">
    <property type="entry name" value="MscS_channel_C_sf"/>
</dbReference>
<dbReference type="AlphaFoldDB" id="A0A6J4MXU6"/>
<evidence type="ECO:0000259" key="10">
    <source>
        <dbReference type="Pfam" id="PF21082"/>
    </source>
</evidence>
<proteinExistence type="inferred from homology"/>
<evidence type="ECO:0000256" key="3">
    <source>
        <dbReference type="ARBA" id="ARBA00022475"/>
    </source>
</evidence>
<dbReference type="Pfam" id="PF21082">
    <property type="entry name" value="MS_channel_3rd"/>
    <property type="match status" value="1"/>
</dbReference>
<dbReference type="InterPro" id="IPR010920">
    <property type="entry name" value="LSM_dom_sf"/>
</dbReference>
<feature type="domain" description="Mechanosensitive ion channel transmembrane helices 2/3" evidence="11">
    <location>
        <begin position="88"/>
        <end position="125"/>
    </location>
</feature>
<dbReference type="Pfam" id="PF00924">
    <property type="entry name" value="MS_channel_2nd"/>
    <property type="match status" value="1"/>
</dbReference>
<name>A0A6J4MXU6_9BACT</name>
<feature type="compositionally biased region" description="Acidic residues" evidence="7">
    <location>
        <begin position="312"/>
        <end position="324"/>
    </location>
</feature>
<feature type="transmembrane region" description="Helical" evidence="8">
    <location>
        <begin position="27"/>
        <end position="53"/>
    </location>
</feature>
<evidence type="ECO:0000259" key="11">
    <source>
        <dbReference type="Pfam" id="PF21088"/>
    </source>
</evidence>
<feature type="transmembrane region" description="Helical" evidence="8">
    <location>
        <begin position="84"/>
        <end position="103"/>
    </location>
</feature>
<dbReference type="GO" id="GO:0005886">
    <property type="term" value="C:plasma membrane"/>
    <property type="evidence" value="ECO:0007669"/>
    <property type="project" value="UniProtKB-SubCell"/>
</dbReference>
<dbReference type="InterPro" id="IPR045276">
    <property type="entry name" value="YbiO_bact"/>
</dbReference>
<sequence>MIQADTVALVELSQLRERWAERFSWDALAATGLQVLGALVVGFLAYALLVLVLRRVEKAVGDPTPGVISAQEQRARTLLSLMRSVGLVLIILATIVMVLGALGVNVGPLLAGAGVIGLAFSFGAQSLVKDVITGLFMLFENQFGVGDVIRIEGVSGAVESITLRVVTLRDVHGVVHIVPNGEIKKVSNLTRTWSRAVLDVSIAYREDPDRVMGVLRDIGRELYEDPQWKPLMVEPVVVPGIETFGESALSIRVMAKTLPLKQWDVARELRRRIKLRFDQEGIEIPIPHQTMYWGEGQNPPALAAAGVSAPGDTDDPSSTDGDDG</sequence>
<dbReference type="SUPFAM" id="SSF82689">
    <property type="entry name" value="Mechanosensitive channel protein MscS (YggB), C-terminal domain"/>
    <property type="match status" value="1"/>
</dbReference>
<evidence type="ECO:0000256" key="1">
    <source>
        <dbReference type="ARBA" id="ARBA00004651"/>
    </source>
</evidence>
<feature type="region of interest" description="Disordered" evidence="7">
    <location>
        <begin position="296"/>
        <end position="324"/>
    </location>
</feature>
<dbReference type="InterPro" id="IPR049142">
    <property type="entry name" value="MS_channel_1st"/>
</dbReference>
<dbReference type="Pfam" id="PF21088">
    <property type="entry name" value="MS_channel_1st"/>
    <property type="match status" value="1"/>
</dbReference>
<feature type="domain" description="Mechanosensitive ion channel MscS" evidence="9">
    <location>
        <begin position="127"/>
        <end position="191"/>
    </location>
</feature>
<feature type="domain" description="Mechanosensitive ion channel MscS C-terminal" evidence="10">
    <location>
        <begin position="197"/>
        <end position="284"/>
    </location>
</feature>
<evidence type="ECO:0000256" key="6">
    <source>
        <dbReference type="ARBA" id="ARBA00023136"/>
    </source>
</evidence>
<organism evidence="12">
    <name type="scientific">uncultured Gemmatimonadota bacterium</name>
    <dbReference type="NCBI Taxonomy" id="203437"/>
    <lineage>
        <taxon>Bacteria</taxon>
        <taxon>Pseudomonadati</taxon>
        <taxon>Gemmatimonadota</taxon>
        <taxon>environmental samples</taxon>
    </lineage>
</organism>
<dbReference type="Gene3D" id="1.10.287.1260">
    <property type="match status" value="1"/>
</dbReference>
<keyword evidence="6 8" id="KW-0472">Membrane</keyword>
<dbReference type="FunFam" id="3.30.70.100:FF:000018">
    <property type="entry name" value="MscS mechanosensitive ion channel"/>
    <property type="match status" value="1"/>
</dbReference>
<dbReference type="InterPro" id="IPR023408">
    <property type="entry name" value="MscS_beta-dom_sf"/>
</dbReference>
<accession>A0A6J4MXU6</accession>
<evidence type="ECO:0000256" key="8">
    <source>
        <dbReference type="SAM" id="Phobius"/>
    </source>
</evidence>
<evidence type="ECO:0000256" key="4">
    <source>
        <dbReference type="ARBA" id="ARBA00022692"/>
    </source>
</evidence>
<dbReference type="PANTHER" id="PTHR30460">
    <property type="entry name" value="MODERATE CONDUCTANCE MECHANOSENSITIVE CHANNEL YBIO"/>
    <property type="match status" value="1"/>
</dbReference>
<evidence type="ECO:0000256" key="7">
    <source>
        <dbReference type="SAM" id="MobiDB-lite"/>
    </source>
</evidence>
<keyword evidence="3" id="KW-1003">Cell membrane</keyword>
<evidence type="ECO:0000256" key="5">
    <source>
        <dbReference type="ARBA" id="ARBA00022989"/>
    </source>
</evidence>
<dbReference type="SUPFAM" id="SSF50182">
    <property type="entry name" value="Sm-like ribonucleoproteins"/>
    <property type="match status" value="1"/>
</dbReference>
<protein>
    <submittedName>
        <fullName evidence="12">Potassium efflux system KefA protein / Small-conductance mechanosensitive channel</fullName>
    </submittedName>
</protein>
<evidence type="ECO:0000256" key="2">
    <source>
        <dbReference type="ARBA" id="ARBA00008017"/>
    </source>
</evidence>
<evidence type="ECO:0000313" key="12">
    <source>
        <dbReference type="EMBL" id="CAA9371914.1"/>
    </source>
</evidence>
<dbReference type="SUPFAM" id="SSF82861">
    <property type="entry name" value="Mechanosensitive channel protein MscS (YggB), transmembrane region"/>
    <property type="match status" value="1"/>
</dbReference>
<evidence type="ECO:0000259" key="9">
    <source>
        <dbReference type="Pfam" id="PF00924"/>
    </source>
</evidence>
<comment type="similarity">
    <text evidence="2">Belongs to the MscS (TC 1.A.23) family.</text>
</comment>
<keyword evidence="5 8" id="KW-1133">Transmembrane helix</keyword>
<dbReference type="Gene3D" id="3.30.70.100">
    <property type="match status" value="1"/>
</dbReference>
<dbReference type="PANTHER" id="PTHR30460:SF0">
    <property type="entry name" value="MODERATE CONDUCTANCE MECHANOSENSITIVE CHANNEL YBIO"/>
    <property type="match status" value="1"/>
</dbReference>
<feature type="transmembrane region" description="Helical" evidence="8">
    <location>
        <begin position="109"/>
        <end position="128"/>
    </location>
</feature>
<dbReference type="InterPro" id="IPR011014">
    <property type="entry name" value="MscS_channel_TM-2"/>
</dbReference>